<dbReference type="PANTHER" id="PTHR43303:SF4">
    <property type="entry name" value="NADPH DEHYDROGENASE C23G7.10C-RELATED"/>
    <property type="match status" value="1"/>
</dbReference>
<keyword evidence="3" id="KW-0288">FMN</keyword>
<dbReference type="InterPro" id="IPR013785">
    <property type="entry name" value="Aldolase_TIM"/>
</dbReference>
<dbReference type="InterPro" id="IPR044152">
    <property type="entry name" value="YqjM-like"/>
</dbReference>
<dbReference type="Proteomes" id="UP000006310">
    <property type="component" value="Chromosome 6"/>
</dbReference>
<dbReference type="SUPFAM" id="SSF51395">
    <property type="entry name" value="FMN-linked oxidoreductases"/>
    <property type="match status" value="1"/>
</dbReference>
<dbReference type="OrthoDB" id="72788at2759"/>
<protein>
    <recommendedName>
        <fullName evidence="6">NADH:flavin oxidoreductase/NADH oxidase N-terminal domain-containing protein</fullName>
    </recommendedName>
</protein>
<proteinExistence type="predicted"/>
<keyword evidence="2" id="KW-0285">Flavoprotein</keyword>
<dbReference type="GO" id="GO:0010181">
    <property type="term" value="F:FMN binding"/>
    <property type="evidence" value="ECO:0007669"/>
    <property type="project" value="InterPro"/>
</dbReference>
<accession>J7RZN9</accession>
<feature type="domain" description="NADH:flavin oxidoreductase/NADH oxidase N-terminal" evidence="6">
    <location>
        <begin position="21"/>
        <end position="119"/>
    </location>
</feature>
<evidence type="ECO:0000259" key="6">
    <source>
        <dbReference type="Pfam" id="PF00724"/>
    </source>
</evidence>
<dbReference type="Pfam" id="PF00724">
    <property type="entry name" value="Oxidored_FMN"/>
    <property type="match status" value="2"/>
</dbReference>
<name>J7RZN9_HUIN7</name>
<feature type="domain" description="NADH:flavin oxidoreductase/NADH oxidase N-terminal" evidence="6">
    <location>
        <begin position="131"/>
        <end position="330"/>
    </location>
</feature>
<dbReference type="OMA" id="ANIPWGP"/>
<evidence type="ECO:0000256" key="2">
    <source>
        <dbReference type="ARBA" id="ARBA00022630"/>
    </source>
</evidence>
<comment type="cofactor">
    <cofactor evidence="1">
        <name>FMN</name>
        <dbReference type="ChEBI" id="CHEBI:58210"/>
    </cofactor>
</comment>
<reference evidence="7 8" key="1">
    <citation type="journal article" date="2011" name="Proc. Natl. Acad. Sci. U.S.A.">
        <title>Evolutionary erosion of yeast sex chromosomes by mating-type switching accidents.</title>
        <authorList>
            <person name="Gordon J.L."/>
            <person name="Armisen D."/>
            <person name="Proux-Wera E."/>
            <person name="Oheigeartaigh S.S."/>
            <person name="Byrne K.P."/>
            <person name="Wolfe K.H."/>
        </authorList>
    </citation>
    <scope>NUCLEOTIDE SEQUENCE [LARGE SCALE GENOMIC DNA]</scope>
    <source>
        <strain evidence="8">ATCC MYA-139 / BCRC 22969 / CBS 8797 / CCRC 22969 / KCTC 17520 / NBRC 10181 / NCYC 3082</strain>
    </source>
</reference>
<keyword evidence="8" id="KW-1185">Reference proteome</keyword>
<evidence type="ECO:0000256" key="3">
    <source>
        <dbReference type="ARBA" id="ARBA00022643"/>
    </source>
</evidence>
<dbReference type="GeneID" id="34526417"/>
<dbReference type="HOGENOM" id="CLU_012153_2_1_1"/>
<dbReference type="AlphaFoldDB" id="J7RZN9"/>
<dbReference type="KEGG" id="kng:KNAG_0F00300"/>
<evidence type="ECO:0000313" key="7">
    <source>
        <dbReference type="EMBL" id="CCK70702.1"/>
    </source>
</evidence>
<dbReference type="RefSeq" id="XP_022464948.1">
    <property type="nucleotide sequence ID" value="XM_022608454.1"/>
</dbReference>
<dbReference type="GO" id="GO:0003959">
    <property type="term" value="F:NADPH dehydrogenase activity"/>
    <property type="evidence" value="ECO:0007669"/>
    <property type="project" value="InterPro"/>
</dbReference>
<sequence length="343" mass="37913">MPGTGSSLGELVGCANAQAPSLFTPLKIKSLTVPNRIGVSPMCMNSAVDSKPTNFHQVHYGALALRGPGLIIVECSAVSPDGINSSRDLGLWDEMTAKHHYSSIVEFAHQHRGVIGCQLGSFKSPPIDHWSSEDIRASVDDWAKSSKLAVEVARYDFVEIQGSYGSPAQNFLFSATNHRQDCYGGPPSNRMRYLLDLARSVKANVDRQVPIFMRLTDCEKSEEEGAWTQRDTIDLCLVLAQLGIDVVDIVFTYKRDLKLEGYLPRKQFLQELRHRLDGRGLKLNLASPTRVNDGLDAENTIKDSGLDLILIGKKFLKDPTLVSAFASDLEVEISQPVQYHWGL</sequence>
<dbReference type="Gene3D" id="3.20.20.70">
    <property type="entry name" value="Aldolase class I"/>
    <property type="match status" value="1"/>
</dbReference>
<organism evidence="7 8">
    <name type="scientific">Huiozyma naganishii (strain ATCC MYA-139 / BCRC 22969 / CBS 8797 / KCTC 17520 / NBRC 10181 / NCYC 3082 / Yp74L-3)</name>
    <name type="common">Yeast</name>
    <name type="synonym">Kazachstania naganishii</name>
    <dbReference type="NCBI Taxonomy" id="1071383"/>
    <lineage>
        <taxon>Eukaryota</taxon>
        <taxon>Fungi</taxon>
        <taxon>Dikarya</taxon>
        <taxon>Ascomycota</taxon>
        <taxon>Saccharomycotina</taxon>
        <taxon>Saccharomycetes</taxon>
        <taxon>Saccharomycetales</taxon>
        <taxon>Saccharomycetaceae</taxon>
        <taxon>Huiozyma</taxon>
    </lineage>
</organism>
<dbReference type="eggNOG" id="KOG0134">
    <property type="taxonomic scope" value="Eukaryota"/>
</dbReference>
<dbReference type="GO" id="GO:0050661">
    <property type="term" value="F:NADP binding"/>
    <property type="evidence" value="ECO:0007669"/>
    <property type="project" value="InterPro"/>
</dbReference>
<evidence type="ECO:0000256" key="1">
    <source>
        <dbReference type="ARBA" id="ARBA00001917"/>
    </source>
</evidence>
<keyword evidence="5" id="KW-0560">Oxidoreductase</keyword>
<dbReference type="InterPro" id="IPR001155">
    <property type="entry name" value="OxRdtase_FMN_N"/>
</dbReference>
<evidence type="ECO:0000313" key="8">
    <source>
        <dbReference type="Proteomes" id="UP000006310"/>
    </source>
</evidence>
<evidence type="ECO:0000256" key="5">
    <source>
        <dbReference type="ARBA" id="ARBA00023002"/>
    </source>
</evidence>
<dbReference type="PANTHER" id="PTHR43303">
    <property type="entry name" value="NADPH DEHYDROGENASE C23G7.10C-RELATED"/>
    <property type="match status" value="1"/>
</dbReference>
<gene>
    <name evidence="7" type="primary">KNAG0F00300</name>
    <name evidence="7" type="ordered locus">KNAG_0F00300</name>
</gene>
<keyword evidence="4" id="KW-0521">NADP</keyword>
<dbReference type="STRING" id="1071383.J7RZN9"/>
<reference evidence="8" key="2">
    <citation type="submission" date="2012-08" db="EMBL/GenBank/DDBJ databases">
        <title>Genome sequence of Kazachstania naganishii.</title>
        <authorList>
            <person name="Gordon J.L."/>
            <person name="Armisen D."/>
            <person name="Proux-Wera E."/>
            <person name="OhEigeartaigh S.S."/>
            <person name="Byrne K.P."/>
            <person name="Wolfe K.H."/>
        </authorList>
    </citation>
    <scope>NUCLEOTIDE SEQUENCE [LARGE SCALE GENOMIC DNA]</scope>
    <source>
        <strain evidence="8">ATCC MYA-139 / BCRC 22969 / CBS 8797 / CCRC 22969 / KCTC 17520 / NBRC 10181 / NCYC 3082</strain>
    </source>
</reference>
<dbReference type="EMBL" id="HE978319">
    <property type="protein sequence ID" value="CCK70702.1"/>
    <property type="molecule type" value="Genomic_DNA"/>
</dbReference>
<evidence type="ECO:0000256" key="4">
    <source>
        <dbReference type="ARBA" id="ARBA00022857"/>
    </source>
</evidence>